<sequence>MERRLKEQEEDEEELSPEEKLRQQKESDLKIALETTFGTEKVSSGIDDFDLPNTKEEFEVFTEALTKRLTPLSKNAEYVTNVFVDRKLSRVEDEGNFLSTKTWSETEKKNYRGLILLRGRFVNSLDIKKIKNSLDNLYLEKQKIEKGDKAKKNKGKGKARLKVEEFMQAVRNCYLVVKPNRKARSFNITLSLYDPRHIIVWPQLSQLSAYVNDFDDYDDFM</sequence>
<reference evidence="5" key="1">
    <citation type="journal article" date="2023" name="Insect Mol. Biol.">
        <title>Genome sequencing provides insights into the evolution of gene families encoding plant cell wall-degrading enzymes in longhorned beetles.</title>
        <authorList>
            <person name="Shin N.R."/>
            <person name="Okamura Y."/>
            <person name="Kirsch R."/>
            <person name="Pauchet Y."/>
        </authorList>
    </citation>
    <scope>NUCLEOTIDE SEQUENCE</scope>
    <source>
        <strain evidence="5">MMC_N1</strain>
    </source>
</reference>
<keyword evidence="6" id="KW-1185">Reference proteome</keyword>
<dbReference type="InterPro" id="IPR013906">
    <property type="entry name" value="eIF3j"/>
</dbReference>
<dbReference type="InterPro" id="IPR023194">
    <property type="entry name" value="eIF3-like_dom_sf"/>
</dbReference>
<evidence type="ECO:0000256" key="2">
    <source>
        <dbReference type="ARBA" id="ARBA00022540"/>
    </source>
</evidence>
<comment type="caution">
    <text evidence="5">The sequence shown here is derived from an EMBL/GenBank/DDBJ whole genome shotgun (WGS) entry which is preliminary data.</text>
</comment>
<evidence type="ECO:0000313" key="6">
    <source>
        <dbReference type="Proteomes" id="UP001162164"/>
    </source>
</evidence>
<dbReference type="EMBL" id="JAPWTJ010000561">
    <property type="protein sequence ID" value="KAJ8977305.1"/>
    <property type="molecule type" value="Genomic_DNA"/>
</dbReference>
<dbReference type="Gene3D" id="1.10.246.60">
    <property type="entry name" value="Eukaryotic translation initiation factor 3 like domains"/>
    <property type="match status" value="1"/>
</dbReference>
<name>A0ABQ9JGK1_9CUCU</name>
<feature type="region of interest" description="Disordered" evidence="4">
    <location>
        <begin position="1"/>
        <end position="26"/>
    </location>
</feature>
<evidence type="ECO:0000256" key="3">
    <source>
        <dbReference type="ARBA" id="ARBA00022917"/>
    </source>
</evidence>
<dbReference type="PANTHER" id="PTHR21681">
    <property type="entry name" value="EUKARYOTIC TRANSLATION INITIATION FACTOR 3 SUBUNIT J"/>
    <property type="match status" value="1"/>
</dbReference>
<feature type="compositionally biased region" description="Basic and acidic residues" evidence="4">
    <location>
        <begin position="17"/>
        <end position="26"/>
    </location>
</feature>
<organism evidence="5 6">
    <name type="scientific">Molorchus minor</name>
    <dbReference type="NCBI Taxonomy" id="1323400"/>
    <lineage>
        <taxon>Eukaryota</taxon>
        <taxon>Metazoa</taxon>
        <taxon>Ecdysozoa</taxon>
        <taxon>Arthropoda</taxon>
        <taxon>Hexapoda</taxon>
        <taxon>Insecta</taxon>
        <taxon>Pterygota</taxon>
        <taxon>Neoptera</taxon>
        <taxon>Endopterygota</taxon>
        <taxon>Coleoptera</taxon>
        <taxon>Polyphaga</taxon>
        <taxon>Cucujiformia</taxon>
        <taxon>Chrysomeloidea</taxon>
        <taxon>Cerambycidae</taxon>
        <taxon>Lamiinae</taxon>
        <taxon>Monochamini</taxon>
        <taxon>Molorchus</taxon>
    </lineage>
</organism>
<keyword evidence="1" id="KW-0963">Cytoplasm</keyword>
<gene>
    <name evidence="5" type="ORF">NQ317_009323</name>
</gene>
<dbReference type="Proteomes" id="UP001162164">
    <property type="component" value="Unassembled WGS sequence"/>
</dbReference>
<evidence type="ECO:0000313" key="5">
    <source>
        <dbReference type="EMBL" id="KAJ8977305.1"/>
    </source>
</evidence>
<proteinExistence type="predicted"/>
<accession>A0ABQ9JGK1</accession>
<evidence type="ECO:0000256" key="1">
    <source>
        <dbReference type="ARBA" id="ARBA00022490"/>
    </source>
</evidence>
<dbReference type="PANTHER" id="PTHR21681:SF0">
    <property type="entry name" value="EUKARYOTIC TRANSLATION INITIATION FACTOR 3 SUBUNIT J"/>
    <property type="match status" value="1"/>
</dbReference>
<keyword evidence="2" id="KW-0396">Initiation factor</keyword>
<keyword evidence="3" id="KW-0648">Protein biosynthesis</keyword>
<dbReference type="Pfam" id="PF08597">
    <property type="entry name" value="eIF3_subunit"/>
    <property type="match status" value="1"/>
</dbReference>
<protein>
    <submittedName>
        <fullName evidence="5">Uncharacterized protein</fullName>
    </submittedName>
</protein>
<evidence type="ECO:0000256" key="4">
    <source>
        <dbReference type="SAM" id="MobiDB-lite"/>
    </source>
</evidence>